<name>A0A3L6PHG8_PANMI</name>
<reference evidence="3" key="1">
    <citation type="journal article" date="2019" name="Nat. Commun.">
        <title>The genome of broomcorn millet.</title>
        <authorList>
            <person name="Zou C."/>
            <person name="Miki D."/>
            <person name="Li D."/>
            <person name="Tang Q."/>
            <person name="Xiao L."/>
            <person name="Rajput S."/>
            <person name="Deng P."/>
            <person name="Jia W."/>
            <person name="Huang R."/>
            <person name="Zhang M."/>
            <person name="Sun Y."/>
            <person name="Hu J."/>
            <person name="Fu X."/>
            <person name="Schnable P.S."/>
            <person name="Li F."/>
            <person name="Zhang H."/>
            <person name="Feng B."/>
            <person name="Zhu X."/>
            <person name="Liu R."/>
            <person name="Schnable J.C."/>
            <person name="Zhu J.-K."/>
            <person name="Zhang H."/>
        </authorList>
    </citation>
    <scope>NUCLEOTIDE SEQUENCE [LARGE SCALE GENOMIC DNA]</scope>
</reference>
<dbReference type="EMBL" id="PQIB02000017">
    <property type="protein sequence ID" value="RLM58316.1"/>
    <property type="molecule type" value="Genomic_DNA"/>
</dbReference>
<feature type="compositionally biased region" description="Low complexity" evidence="1">
    <location>
        <begin position="88"/>
        <end position="99"/>
    </location>
</feature>
<keyword evidence="3" id="KW-1185">Reference proteome</keyword>
<feature type="region of interest" description="Disordered" evidence="1">
    <location>
        <begin position="40"/>
        <end position="64"/>
    </location>
</feature>
<comment type="caution">
    <text evidence="2">The sequence shown here is derived from an EMBL/GenBank/DDBJ whole genome shotgun (WGS) entry which is preliminary data.</text>
</comment>
<sequence>MHSRHVLLLPGAVDGWADGVGDADSALGWDAGGVAGFEAADPGGGGLEAGARGAPVRGGPGGGVEAPDAAAAGCGGAGAHAAGVAEAGADGGADLPAADGGLGGRRGGEQHGGNDGDRDDLMSASHYSIWIGRECDR</sequence>
<gene>
    <name evidence="2" type="ORF">C2845_PM18G13870</name>
</gene>
<evidence type="ECO:0000313" key="3">
    <source>
        <dbReference type="Proteomes" id="UP000275267"/>
    </source>
</evidence>
<dbReference type="AlphaFoldDB" id="A0A3L6PHG8"/>
<protein>
    <submittedName>
        <fullName evidence="2">Uncharacterized protein</fullName>
    </submittedName>
</protein>
<proteinExistence type="predicted"/>
<feature type="compositionally biased region" description="Basic and acidic residues" evidence="1">
    <location>
        <begin position="106"/>
        <end position="121"/>
    </location>
</feature>
<dbReference type="Proteomes" id="UP000275267">
    <property type="component" value="Unassembled WGS sequence"/>
</dbReference>
<evidence type="ECO:0000256" key="1">
    <source>
        <dbReference type="SAM" id="MobiDB-lite"/>
    </source>
</evidence>
<feature type="region of interest" description="Disordered" evidence="1">
    <location>
        <begin position="88"/>
        <end position="123"/>
    </location>
</feature>
<organism evidence="2 3">
    <name type="scientific">Panicum miliaceum</name>
    <name type="common">Proso millet</name>
    <name type="synonym">Broomcorn millet</name>
    <dbReference type="NCBI Taxonomy" id="4540"/>
    <lineage>
        <taxon>Eukaryota</taxon>
        <taxon>Viridiplantae</taxon>
        <taxon>Streptophyta</taxon>
        <taxon>Embryophyta</taxon>
        <taxon>Tracheophyta</taxon>
        <taxon>Spermatophyta</taxon>
        <taxon>Magnoliopsida</taxon>
        <taxon>Liliopsida</taxon>
        <taxon>Poales</taxon>
        <taxon>Poaceae</taxon>
        <taxon>PACMAD clade</taxon>
        <taxon>Panicoideae</taxon>
        <taxon>Panicodae</taxon>
        <taxon>Paniceae</taxon>
        <taxon>Panicinae</taxon>
        <taxon>Panicum</taxon>
        <taxon>Panicum sect. Panicum</taxon>
    </lineage>
</organism>
<accession>A0A3L6PHG8</accession>
<evidence type="ECO:0000313" key="2">
    <source>
        <dbReference type="EMBL" id="RLM58316.1"/>
    </source>
</evidence>